<evidence type="ECO:0000259" key="1">
    <source>
        <dbReference type="Pfam" id="PF05050"/>
    </source>
</evidence>
<dbReference type="PANTHER" id="PTHR34203">
    <property type="entry name" value="METHYLTRANSFERASE, FKBM FAMILY PROTEIN"/>
    <property type="match status" value="1"/>
</dbReference>
<dbReference type="Pfam" id="PF05050">
    <property type="entry name" value="Methyltransf_21"/>
    <property type="match status" value="1"/>
</dbReference>
<dbReference type="InterPro" id="IPR006342">
    <property type="entry name" value="FkbM_mtfrase"/>
</dbReference>
<accession>A0ABY0NMU1</accession>
<dbReference type="SUPFAM" id="SSF53335">
    <property type="entry name" value="S-adenosyl-L-methionine-dependent methyltransferases"/>
    <property type="match status" value="1"/>
</dbReference>
<dbReference type="EMBL" id="FNBZ01000002">
    <property type="protein sequence ID" value="SDF80158.1"/>
    <property type="molecule type" value="Genomic_DNA"/>
</dbReference>
<protein>
    <submittedName>
        <fullName evidence="2">Methyltransferase, FkbM family</fullName>
    </submittedName>
</protein>
<evidence type="ECO:0000313" key="2">
    <source>
        <dbReference type="EMBL" id="SDF80158.1"/>
    </source>
</evidence>
<comment type="caution">
    <text evidence="2">The sequence shown here is derived from an EMBL/GenBank/DDBJ whole genome shotgun (WGS) entry which is preliminary data.</text>
</comment>
<keyword evidence="2" id="KW-0489">Methyltransferase</keyword>
<dbReference type="Proteomes" id="UP000199468">
    <property type="component" value="Unassembled WGS sequence"/>
</dbReference>
<dbReference type="NCBIfam" id="TIGR01444">
    <property type="entry name" value="fkbM_fam"/>
    <property type="match status" value="1"/>
</dbReference>
<name>A0ABY0NMU1_9HYPH</name>
<gene>
    <name evidence="2" type="ORF">SAMN05421844_10247</name>
</gene>
<feature type="domain" description="Methyltransferase FkbM" evidence="1">
    <location>
        <begin position="47"/>
        <end position="194"/>
    </location>
</feature>
<organism evidence="2 3">
    <name type="scientific">Bosea robiniae</name>
    <dbReference type="NCBI Taxonomy" id="1036780"/>
    <lineage>
        <taxon>Bacteria</taxon>
        <taxon>Pseudomonadati</taxon>
        <taxon>Pseudomonadota</taxon>
        <taxon>Alphaproteobacteria</taxon>
        <taxon>Hyphomicrobiales</taxon>
        <taxon>Boseaceae</taxon>
        <taxon>Bosea</taxon>
    </lineage>
</organism>
<keyword evidence="2" id="KW-0808">Transferase</keyword>
<dbReference type="InterPro" id="IPR052514">
    <property type="entry name" value="SAM-dependent_MTase"/>
</dbReference>
<sequence>MNAVTYPKGTVKALSRSLRIYHGDKQRHAAMDRLYGAFLGPGDLAFDVGAHVGDRVSSFRRLGARVVALEPQPGAARVIRLIHRRDPLVTLVEAACGDHEGSIVLRINSRNPAVSTASAAFIGAPASVRGPEEQAPSEEQAWDHEIAVPCTTLDRLILRYGLPKLLKIDVEGFEAHVLAGLTKAVPVISFEFTTMRREVAEACLVLLETLGPYRFNVAIGESQVLELGEPASAEAMGDFLRGLPGAASSGDVYAILTA</sequence>
<evidence type="ECO:0000313" key="3">
    <source>
        <dbReference type="Proteomes" id="UP000199468"/>
    </source>
</evidence>
<dbReference type="Gene3D" id="3.40.50.150">
    <property type="entry name" value="Vaccinia Virus protein VP39"/>
    <property type="match status" value="1"/>
</dbReference>
<keyword evidence="3" id="KW-1185">Reference proteome</keyword>
<dbReference type="PANTHER" id="PTHR34203:SF15">
    <property type="entry name" value="SLL1173 PROTEIN"/>
    <property type="match status" value="1"/>
</dbReference>
<proteinExistence type="predicted"/>
<dbReference type="GO" id="GO:0032259">
    <property type="term" value="P:methylation"/>
    <property type="evidence" value="ECO:0007669"/>
    <property type="project" value="UniProtKB-KW"/>
</dbReference>
<dbReference type="GO" id="GO:0008168">
    <property type="term" value="F:methyltransferase activity"/>
    <property type="evidence" value="ECO:0007669"/>
    <property type="project" value="UniProtKB-KW"/>
</dbReference>
<dbReference type="RefSeq" id="WP_091856226.1">
    <property type="nucleotide sequence ID" value="NZ_FNBZ01000002.1"/>
</dbReference>
<dbReference type="InterPro" id="IPR029063">
    <property type="entry name" value="SAM-dependent_MTases_sf"/>
</dbReference>
<reference evidence="2 3" key="1">
    <citation type="submission" date="2016-10" db="EMBL/GenBank/DDBJ databases">
        <authorList>
            <person name="Varghese N."/>
            <person name="Submissions S."/>
        </authorList>
    </citation>
    <scope>NUCLEOTIDE SEQUENCE [LARGE SCALE GENOMIC DNA]</scope>
    <source>
        <strain evidence="2 3">DSM 26672</strain>
    </source>
</reference>